<reference evidence="4 5" key="1">
    <citation type="submission" date="2019-05" db="EMBL/GenBank/DDBJ databases">
        <title>Psychrobacillus vulpis sp. nov., a new species isolated from feces of a red fox that inhabits in The Tablas de Daimiel Natural Park, Albacete, Spain.</title>
        <authorList>
            <person name="Rodriguez M."/>
            <person name="Reina J.C."/>
            <person name="Bejar V."/>
            <person name="Llamas I."/>
        </authorList>
    </citation>
    <scope>NUCLEOTIDE SEQUENCE [LARGE SCALE GENOMIC DNA]</scope>
    <source>
        <strain evidence="4 5">NEAU-3TGS17</strain>
    </source>
</reference>
<dbReference type="CDD" id="cd18032">
    <property type="entry name" value="DEXHc_RE_I_III_res"/>
    <property type="match status" value="1"/>
</dbReference>
<dbReference type="SMART" id="SM00487">
    <property type="entry name" value="DEXDc"/>
    <property type="match status" value="1"/>
</dbReference>
<dbReference type="SUPFAM" id="SSF56024">
    <property type="entry name" value="Phospholipase D/nuclease"/>
    <property type="match status" value="1"/>
</dbReference>
<gene>
    <name evidence="4" type="ORF">FG382_11740</name>
</gene>
<accession>A0A544T6W7</accession>
<proteinExistence type="predicted"/>
<dbReference type="Pfam" id="PF13091">
    <property type="entry name" value="PLDc_2"/>
    <property type="match status" value="1"/>
</dbReference>
<dbReference type="CDD" id="cd18799">
    <property type="entry name" value="SF2_C_EcoAI-like"/>
    <property type="match status" value="1"/>
</dbReference>
<dbReference type="InterPro" id="IPR027417">
    <property type="entry name" value="P-loop_NTPase"/>
</dbReference>
<dbReference type="InterPro" id="IPR001650">
    <property type="entry name" value="Helicase_C-like"/>
</dbReference>
<dbReference type="GO" id="GO:0005524">
    <property type="term" value="F:ATP binding"/>
    <property type="evidence" value="ECO:0007669"/>
    <property type="project" value="InterPro"/>
</dbReference>
<keyword evidence="5" id="KW-1185">Reference proteome</keyword>
<evidence type="ECO:0000259" key="3">
    <source>
        <dbReference type="PROSITE" id="PS51194"/>
    </source>
</evidence>
<dbReference type="Proteomes" id="UP000317316">
    <property type="component" value="Unassembled WGS sequence"/>
</dbReference>
<feature type="domain" description="PLD phosphodiesterase" evidence="1">
    <location>
        <begin position="119"/>
        <end position="144"/>
    </location>
</feature>
<dbReference type="PANTHER" id="PTHR47396">
    <property type="entry name" value="TYPE I RESTRICTION ENZYME ECOKI R PROTEIN"/>
    <property type="match status" value="1"/>
</dbReference>
<dbReference type="InterPro" id="IPR058403">
    <property type="entry name" value="DUF8090"/>
</dbReference>
<dbReference type="Gene3D" id="3.30.870.10">
    <property type="entry name" value="Endonuclease Chain A"/>
    <property type="match status" value="1"/>
</dbReference>
<dbReference type="Gene3D" id="3.40.50.300">
    <property type="entry name" value="P-loop containing nucleotide triphosphate hydrolases"/>
    <property type="match status" value="2"/>
</dbReference>
<dbReference type="Pfam" id="PF00271">
    <property type="entry name" value="Helicase_C"/>
    <property type="match status" value="1"/>
</dbReference>
<organism evidence="4 5">
    <name type="scientific">Psychrobacillus lasiicapitis</name>
    <dbReference type="NCBI Taxonomy" id="1636719"/>
    <lineage>
        <taxon>Bacteria</taxon>
        <taxon>Bacillati</taxon>
        <taxon>Bacillota</taxon>
        <taxon>Bacilli</taxon>
        <taxon>Bacillales</taxon>
        <taxon>Bacillaceae</taxon>
        <taxon>Psychrobacillus</taxon>
    </lineage>
</organism>
<dbReference type="InterPro" id="IPR006935">
    <property type="entry name" value="Helicase/UvrB_N"/>
</dbReference>
<dbReference type="SUPFAM" id="SSF52540">
    <property type="entry name" value="P-loop containing nucleoside triphosphate hydrolases"/>
    <property type="match status" value="1"/>
</dbReference>
<dbReference type="GO" id="GO:0006793">
    <property type="term" value="P:phosphorus metabolic process"/>
    <property type="evidence" value="ECO:0007669"/>
    <property type="project" value="UniProtKB-ARBA"/>
</dbReference>
<feature type="domain" description="Helicase C-terminal" evidence="3">
    <location>
        <begin position="443"/>
        <end position="594"/>
    </location>
</feature>
<dbReference type="PROSITE" id="PS50035">
    <property type="entry name" value="PLD"/>
    <property type="match status" value="1"/>
</dbReference>
<name>A0A544T6W7_9BACI</name>
<dbReference type="InterPro" id="IPR021835">
    <property type="entry name" value="DUF3427"/>
</dbReference>
<dbReference type="InterPro" id="IPR014001">
    <property type="entry name" value="Helicase_ATP-bd"/>
</dbReference>
<dbReference type="CDD" id="cd09204">
    <property type="entry name" value="PLDc_N_DEXD_b2"/>
    <property type="match status" value="1"/>
</dbReference>
<dbReference type="EMBL" id="VDGH01000006">
    <property type="protein sequence ID" value="TQR13187.1"/>
    <property type="molecule type" value="Genomic_DNA"/>
</dbReference>
<dbReference type="AlphaFoldDB" id="A0A544T6W7"/>
<dbReference type="InterPro" id="IPR001736">
    <property type="entry name" value="PLipase_D/transphosphatidylase"/>
</dbReference>
<dbReference type="GO" id="GO:0016787">
    <property type="term" value="F:hydrolase activity"/>
    <property type="evidence" value="ECO:0007669"/>
    <property type="project" value="InterPro"/>
</dbReference>
<dbReference type="PROSITE" id="PS51192">
    <property type="entry name" value="HELICASE_ATP_BIND_1"/>
    <property type="match status" value="1"/>
</dbReference>
<evidence type="ECO:0000259" key="1">
    <source>
        <dbReference type="PROSITE" id="PS50035"/>
    </source>
</evidence>
<sequence length="961" mass="111084">MEQLVRKMTNSLHKSFIDQTNPVSGNFKPKLLSNKSHENVLSTLLQEMKTCESFIFSVAFITEGGLATLKTMLYDLQLKGIKGRILTSTFLNFNQPKMFKELLKLENVDVRLTGVKGFHSKGYIFDHEDYYSLIVGSSNLTDSALKANYEWNVYLTSLEDGEIIHHFKKQFEEAWNEAIPLSEEWINNYNLNYEQQPFVKQAASNVFQVNTEYLTNSLADSLAIQPNKMQTSAIEQLKTLRATGAKKGLIISATGTGKTYLSAFDVRNFAPKKMLFVVHREQILKKALQDYRKILGGHEDDFGILSGNSKDIHAKYLFATVQTISTNRHLQQFAKNEFDYILIDEVHRAGADSYLNIINYFEPEFLLGMTATPERTDSYNIFELFDYNIAYEIRLQAALEEEMLCPFHYFGVTDYEKDGEIIDNASTLQHLVSNERVHHILEKINYYGYSGKNLRGLMFCSSKDEAYELSNVLNAQGMKTIALTGDNSQSEREDAINKLERYELEYILTVDIFNEGIDIPFLNQIVMLRQTQSSIIFIQQLGRGLRKHDTKDYVTIIDFIGNYKNNYLIPIALSGDQSMNKDNVRRRTVNTDYIQGVSTINFEEIAKKRIFDAINNTNLSTLKILKDSYMEVKNRLGRIPTMHDFIEQNSLDPEVIVGYSENYYEFLLKMKEELPTITDYEKGVLTMLSKEFLNGKRIHEVLLIDALIQNDIISKNEYVDNLKEFGTYMDNATIESVENILTLNFHITNDHKKYGSKPIIELHDGRYQFNDEIQTSLLDPFYKAFFEDIIACAHIKNAQYDPTRQLTLYKKYSRRDACRLLNWTKDDSSTIYGYRVKHGTCPIFVTYHKKDEVDSSVNYGDEFLSTDIFRWFTRSKLTLESNEVKAILAAEQTGLDIHLFTKKDDGEGFDFYYMGTTSIIENSPKEEEMFDKNGKQIPVVTMNMILEQPVQYDIYHYLVEE</sequence>
<dbReference type="InterPro" id="IPR025202">
    <property type="entry name" value="PLD-like_dom"/>
</dbReference>
<dbReference type="Pfam" id="PF11907">
    <property type="entry name" value="DUF3427"/>
    <property type="match status" value="1"/>
</dbReference>
<dbReference type="OrthoDB" id="9802848at2"/>
<feature type="domain" description="Helicase ATP-binding" evidence="2">
    <location>
        <begin position="239"/>
        <end position="391"/>
    </location>
</feature>
<protein>
    <submittedName>
        <fullName evidence="4">DUF3427 domain-containing protein</fullName>
    </submittedName>
</protein>
<dbReference type="Pfam" id="PF04851">
    <property type="entry name" value="ResIII"/>
    <property type="match status" value="1"/>
</dbReference>
<evidence type="ECO:0000259" key="2">
    <source>
        <dbReference type="PROSITE" id="PS51192"/>
    </source>
</evidence>
<dbReference type="InterPro" id="IPR050742">
    <property type="entry name" value="Helicase_Restrict-Modif_Enz"/>
</dbReference>
<dbReference type="PROSITE" id="PS51194">
    <property type="entry name" value="HELICASE_CTER"/>
    <property type="match status" value="1"/>
</dbReference>
<dbReference type="Pfam" id="PF26350">
    <property type="entry name" value="DUF8090"/>
    <property type="match status" value="1"/>
</dbReference>
<comment type="caution">
    <text evidence="4">The sequence shown here is derived from an EMBL/GenBank/DDBJ whole genome shotgun (WGS) entry which is preliminary data.</text>
</comment>
<dbReference type="GO" id="GO:0003677">
    <property type="term" value="F:DNA binding"/>
    <property type="evidence" value="ECO:0007669"/>
    <property type="project" value="InterPro"/>
</dbReference>
<dbReference type="RefSeq" id="WP_142539068.1">
    <property type="nucleotide sequence ID" value="NZ_BMIE01000004.1"/>
</dbReference>
<dbReference type="SMART" id="SM00490">
    <property type="entry name" value="HELICc"/>
    <property type="match status" value="1"/>
</dbReference>
<dbReference type="PANTHER" id="PTHR47396:SF1">
    <property type="entry name" value="ATP-DEPENDENT HELICASE IRC3-RELATED"/>
    <property type="match status" value="1"/>
</dbReference>
<evidence type="ECO:0000313" key="5">
    <source>
        <dbReference type="Proteomes" id="UP000317316"/>
    </source>
</evidence>
<evidence type="ECO:0000313" key="4">
    <source>
        <dbReference type="EMBL" id="TQR13187.1"/>
    </source>
</evidence>
<dbReference type="GO" id="GO:0005829">
    <property type="term" value="C:cytosol"/>
    <property type="evidence" value="ECO:0007669"/>
    <property type="project" value="TreeGrafter"/>
</dbReference>